<evidence type="ECO:0000256" key="1">
    <source>
        <dbReference type="SAM" id="Phobius"/>
    </source>
</evidence>
<keyword evidence="3" id="KW-1185">Reference proteome</keyword>
<protein>
    <submittedName>
        <fullName evidence="2">Uncharacterized protein</fullName>
    </submittedName>
</protein>
<keyword evidence="1" id="KW-1133">Transmembrane helix</keyword>
<dbReference type="EMBL" id="BSYO01000005">
    <property type="protein sequence ID" value="GMH04876.1"/>
    <property type="molecule type" value="Genomic_DNA"/>
</dbReference>
<accession>A0AAD3XHV3</accession>
<feature type="transmembrane region" description="Helical" evidence="1">
    <location>
        <begin position="42"/>
        <end position="62"/>
    </location>
</feature>
<organism evidence="2 3">
    <name type="scientific">Nepenthes gracilis</name>
    <name type="common">Slender pitcher plant</name>
    <dbReference type="NCBI Taxonomy" id="150966"/>
    <lineage>
        <taxon>Eukaryota</taxon>
        <taxon>Viridiplantae</taxon>
        <taxon>Streptophyta</taxon>
        <taxon>Embryophyta</taxon>
        <taxon>Tracheophyta</taxon>
        <taxon>Spermatophyta</taxon>
        <taxon>Magnoliopsida</taxon>
        <taxon>eudicotyledons</taxon>
        <taxon>Gunneridae</taxon>
        <taxon>Pentapetalae</taxon>
        <taxon>Caryophyllales</taxon>
        <taxon>Nepenthaceae</taxon>
        <taxon>Nepenthes</taxon>
    </lineage>
</organism>
<evidence type="ECO:0000313" key="2">
    <source>
        <dbReference type="EMBL" id="GMH04876.1"/>
    </source>
</evidence>
<proteinExistence type="predicted"/>
<name>A0AAD3XHV3_NEPGR</name>
<gene>
    <name evidence="2" type="ORF">Nepgr_006716</name>
</gene>
<sequence>MAWDDPDAEGCCLECCFCMKWSMPLLMWEPYAGERWAATARLAWRFLMCGAAFVVWNWLQFWTGSCLPCPWISPWFNSATELLPSGKSIVTMLQIALVFWSLGVKVLGFLSLDVGNSVLLVVLKAERTELALEKP</sequence>
<dbReference type="Proteomes" id="UP001279734">
    <property type="component" value="Unassembled WGS sequence"/>
</dbReference>
<keyword evidence="1" id="KW-0472">Membrane</keyword>
<feature type="transmembrane region" description="Helical" evidence="1">
    <location>
        <begin position="82"/>
        <end position="102"/>
    </location>
</feature>
<comment type="caution">
    <text evidence="2">The sequence shown here is derived from an EMBL/GenBank/DDBJ whole genome shotgun (WGS) entry which is preliminary data.</text>
</comment>
<reference evidence="2" key="1">
    <citation type="submission" date="2023-05" db="EMBL/GenBank/DDBJ databases">
        <title>Nepenthes gracilis genome sequencing.</title>
        <authorList>
            <person name="Fukushima K."/>
        </authorList>
    </citation>
    <scope>NUCLEOTIDE SEQUENCE</scope>
    <source>
        <strain evidence="2">SING2019-196</strain>
    </source>
</reference>
<evidence type="ECO:0000313" key="3">
    <source>
        <dbReference type="Proteomes" id="UP001279734"/>
    </source>
</evidence>
<keyword evidence="1" id="KW-0812">Transmembrane</keyword>
<dbReference type="AlphaFoldDB" id="A0AAD3XHV3"/>